<dbReference type="GO" id="GO:0006637">
    <property type="term" value="P:acyl-CoA metabolic process"/>
    <property type="evidence" value="ECO:0007669"/>
    <property type="project" value="InterPro"/>
</dbReference>
<evidence type="ECO:0000313" key="11">
    <source>
        <dbReference type="Proteomes" id="UP000269019"/>
    </source>
</evidence>
<comment type="catalytic activity">
    <reaction evidence="5">
        <text>a fatty acyl-CoA + H2O = a fatty acid + CoA + H(+)</text>
        <dbReference type="Rhea" id="RHEA:16781"/>
        <dbReference type="ChEBI" id="CHEBI:15377"/>
        <dbReference type="ChEBI" id="CHEBI:15378"/>
        <dbReference type="ChEBI" id="CHEBI:28868"/>
        <dbReference type="ChEBI" id="CHEBI:57287"/>
        <dbReference type="ChEBI" id="CHEBI:77636"/>
        <dbReference type="EC" id="3.1.2.20"/>
    </reaction>
    <physiologicalReaction direction="left-to-right" evidence="5">
        <dbReference type="Rhea" id="RHEA:16782"/>
    </physiologicalReaction>
</comment>
<dbReference type="InterPro" id="IPR025652">
    <property type="entry name" value="TesB_C"/>
</dbReference>
<evidence type="ECO:0000259" key="9">
    <source>
        <dbReference type="Pfam" id="PF13622"/>
    </source>
</evidence>
<dbReference type="Pfam" id="PF02551">
    <property type="entry name" value="Acyl_CoA_thio"/>
    <property type="match status" value="1"/>
</dbReference>
<proteinExistence type="inferred from homology"/>
<dbReference type="InterPro" id="IPR042171">
    <property type="entry name" value="Acyl-CoA_hotdog"/>
</dbReference>
<dbReference type="InterPro" id="IPR029069">
    <property type="entry name" value="HotDog_dom_sf"/>
</dbReference>
<dbReference type="CDD" id="cd03444">
    <property type="entry name" value="Thioesterase_II_repeat1"/>
    <property type="match status" value="1"/>
</dbReference>
<organism evidence="10 11">
    <name type="scientific">Corynebacterium choanae</name>
    <dbReference type="NCBI Taxonomy" id="1862358"/>
    <lineage>
        <taxon>Bacteria</taxon>
        <taxon>Bacillati</taxon>
        <taxon>Actinomycetota</taxon>
        <taxon>Actinomycetes</taxon>
        <taxon>Mycobacteriales</taxon>
        <taxon>Corynebacteriaceae</taxon>
        <taxon>Corynebacterium</taxon>
    </lineage>
</organism>
<dbReference type="AlphaFoldDB" id="A0A3G6J6W1"/>
<evidence type="ECO:0000256" key="7">
    <source>
        <dbReference type="ARBA" id="ARBA00079653"/>
    </source>
</evidence>
<name>A0A3G6J6W1_9CORY</name>
<comment type="similarity">
    <text evidence="1">Belongs to the C/M/P thioester hydrolase family.</text>
</comment>
<evidence type="ECO:0000256" key="3">
    <source>
        <dbReference type="ARBA" id="ARBA00022801"/>
    </source>
</evidence>
<evidence type="ECO:0000259" key="8">
    <source>
        <dbReference type="Pfam" id="PF02551"/>
    </source>
</evidence>
<evidence type="ECO:0000256" key="2">
    <source>
        <dbReference type="ARBA" id="ARBA00011881"/>
    </source>
</evidence>
<dbReference type="PANTHER" id="PTHR11066:SF34">
    <property type="entry name" value="ACYL-COENZYME A THIOESTERASE 8"/>
    <property type="match status" value="1"/>
</dbReference>
<feature type="domain" description="Acyl-CoA thioesterase-like N-terminal HotDog" evidence="9">
    <location>
        <begin position="60"/>
        <end position="136"/>
    </location>
</feature>
<accession>A0A3G6J6W1</accession>
<reference evidence="10 11" key="1">
    <citation type="submission" date="2018-11" db="EMBL/GenBank/DDBJ databases">
        <authorList>
            <person name="Kleinhagauer T."/>
            <person name="Glaeser S.P."/>
            <person name="Spergser J."/>
            <person name="Ruckert C."/>
            <person name="Kaempfer P."/>
            <person name="Busse H.-J."/>
        </authorList>
    </citation>
    <scope>NUCLEOTIDE SEQUENCE [LARGE SCALE GENOMIC DNA]</scope>
    <source>
        <strain evidence="10 11">200CH</strain>
    </source>
</reference>
<comment type="subunit">
    <text evidence="2">Homotetramer.</text>
</comment>
<protein>
    <recommendedName>
        <fullName evidence="6">Acyl-CoA thioesterase 2</fullName>
    </recommendedName>
    <alternativeName>
        <fullName evidence="7">Thioesterase II</fullName>
    </alternativeName>
</protein>
<dbReference type="Gene3D" id="2.40.160.210">
    <property type="entry name" value="Acyl-CoA thioesterase, double hotdog domain"/>
    <property type="match status" value="1"/>
</dbReference>
<dbReference type="Proteomes" id="UP000269019">
    <property type="component" value="Chromosome"/>
</dbReference>
<evidence type="ECO:0000313" key="10">
    <source>
        <dbReference type="EMBL" id="AZA13706.1"/>
    </source>
</evidence>
<dbReference type="PANTHER" id="PTHR11066">
    <property type="entry name" value="ACYL-COA THIOESTERASE"/>
    <property type="match status" value="1"/>
</dbReference>
<dbReference type="Pfam" id="PF13622">
    <property type="entry name" value="4HBT_3"/>
    <property type="match status" value="1"/>
</dbReference>
<sequence>MQHPANVQRSSGVEHGKTPRWLKERWLTMTHPARIFQVLEVERIDADVYRGPAVASALRRTFGGQVAAQALVAAIRTVDAGYRANSLHGYFVAPGDATKPTLLLVDRIRDGRSFVSRQVKVIQDGTVIFVMQASFHRQGDHGISHADTMRQLPGPDMLGDTTSHLRDTLKALLKEWSDFDIRVVPPDAYHRNPYTASQQCVWLRSKTPLPDDDTVHLCTLAYMSDMTLLQSALVPHKGVAVQEASLDHAMWFIRPFRADEWLLYDQISPVAHAGRALTHGRIFNAEGQLVAVVTQEGLARTLKPGTAAIPLDGLAPATENP</sequence>
<evidence type="ECO:0000256" key="5">
    <source>
        <dbReference type="ARBA" id="ARBA00050943"/>
    </source>
</evidence>
<dbReference type="EMBL" id="CP033896">
    <property type="protein sequence ID" value="AZA13706.1"/>
    <property type="molecule type" value="Genomic_DNA"/>
</dbReference>
<dbReference type="InterPro" id="IPR003703">
    <property type="entry name" value="Acyl_CoA_thio"/>
</dbReference>
<dbReference type="GO" id="GO:0047617">
    <property type="term" value="F:fatty acyl-CoA hydrolase activity"/>
    <property type="evidence" value="ECO:0007669"/>
    <property type="project" value="UniProtKB-EC"/>
</dbReference>
<evidence type="ECO:0000256" key="6">
    <source>
        <dbReference type="ARBA" id="ARBA00071120"/>
    </source>
</evidence>
<evidence type="ECO:0000256" key="1">
    <source>
        <dbReference type="ARBA" id="ARBA00006538"/>
    </source>
</evidence>
<keyword evidence="3 10" id="KW-0378">Hydrolase</keyword>
<dbReference type="FunFam" id="2.40.160.210:FF:000001">
    <property type="entry name" value="Acyl-CoA thioesterase II"/>
    <property type="match status" value="1"/>
</dbReference>
<dbReference type="InterPro" id="IPR049449">
    <property type="entry name" value="TesB_ACOT8-like_N"/>
</dbReference>
<evidence type="ECO:0000256" key="4">
    <source>
        <dbReference type="ARBA" id="ARBA00023098"/>
    </source>
</evidence>
<gene>
    <name evidence="10" type="primary">tesB</name>
    <name evidence="10" type="ORF">CCHOA_06535</name>
</gene>
<dbReference type="SUPFAM" id="SSF54637">
    <property type="entry name" value="Thioesterase/thiol ester dehydrase-isomerase"/>
    <property type="match status" value="2"/>
</dbReference>
<keyword evidence="4" id="KW-0443">Lipid metabolism</keyword>
<dbReference type="CDD" id="cd03445">
    <property type="entry name" value="Thioesterase_II_repeat2"/>
    <property type="match status" value="1"/>
</dbReference>
<dbReference type="KEGG" id="ccho:CCHOA_06535"/>
<feature type="domain" description="Acyl-CoA thioesterase 2 C-terminal" evidence="8">
    <location>
        <begin position="196"/>
        <end position="298"/>
    </location>
</feature>
<dbReference type="GO" id="GO:0009062">
    <property type="term" value="P:fatty acid catabolic process"/>
    <property type="evidence" value="ECO:0007669"/>
    <property type="project" value="TreeGrafter"/>
</dbReference>
<keyword evidence="11" id="KW-1185">Reference proteome</keyword>